<organism evidence="10 11">
    <name type="scientific">Vallitalea pronyensis</name>
    <dbReference type="NCBI Taxonomy" id="1348613"/>
    <lineage>
        <taxon>Bacteria</taxon>
        <taxon>Bacillati</taxon>
        <taxon>Bacillota</taxon>
        <taxon>Clostridia</taxon>
        <taxon>Lachnospirales</taxon>
        <taxon>Vallitaleaceae</taxon>
        <taxon>Vallitalea</taxon>
    </lineage>
</organism>
<evidence type="ECO:0000313" key="11">
    <source>
        <dbReference type="Proteomes" id="UP000683246"/>
    </source>
</evidence>
<dbReference type="PANTHER" id="PTHR40079">
    <property type="entry name" value="MANNAN ENDO-1,4-BETA-MANNOSIDASE E-RELATED"/>
    <property type="match status" value="1"/>
</dbReference>
<name>A0A8J8MGN0_9FIRM</name>
<dbReference type="SUPFAM" id="SSF51445">
    <property type="entry name" value="(Trans)glycosidases"/>
    <property type="match status" value="1"/>
</dbReference>
<evidence type="ECO:0000256" key="4">
    <source>
        <dbReference type="ARBA" id="ARBA00023295"/>
    </source>
</evidence>
<comment type="similarity">
    <text evidence="1 5">Belongs to the glycosyl hydrolase 26 family.</text>
</comment>
<feature type="chain" id="PRO_5035329749" evidence="6">
    <location>
        <begin position="31"/>
        <end position="678"/>
    </location>
</feature>
<evidence type="ECO:0000256" key="5">
    <source>
        <dbReference type="PROSITE-ProRule" id="PRU01100"/>
    </source>
</evidence>
<dbReference type="Pfam" id="PF22184">
    <property type="entry name" value="CBM_56"/>
    <property type="match status" value="1"/>
</dbReference>
<dbReference type="PROSITE" id="PS52005">
    <property type="entry name" value="CBM56"/>
    <property type="match status" value="1"/>
</dbReference>
<dbReference type="InterPro" id="IPR059177">
    <property type="entry name" value="GH29D-like_dom"/>
</dbReference>
<dbReference type="PROSITE" id="PS51764">
    <property type="entry name" value="GH26"/>
    <property type="match status" value="1"/>
</dbReference>
<dbReference type="SMART" id="SM00606">
    <property type="entry name" value="CBD_IV"/>
    <property type="match status" value="1"/>
</dbReference>
<protein>
    <submittedName>
        <fullName evidence="10">Chitobiase/beta-hexosaminidase C-terminal domain-containing protein</fullName>
    </submittedName>
</protein>
<feature type="active site" description="Nucleophile" evidence="5">
    <location>
        <position position="436"/>
    </location>
</feature>
<dbReference type="Proteomes" id="UP000683246">
    <property type="component" value="Chromosome"/>
</dbReference>
<dbReference type="RefSeq" id="WP_212696432.1">
    <property type="nucleotide sequence ID" value="NZ_CP058649.1"/>
</dbReference>
<sequence>MKCQKGMQRLFLSLTMSILLLTGTMTSVMATTTADYSESASSIDSDTARIVFESYCSSTYVYIHYQVNNGNQLNYLMQANGDTWTYDVNGLVNGDVIDYWFTYQIGSTQKDTGNFSFTHGTVSQQVAAPTMSPSGGTYSNPQDVTISCATSGADIHYTIDGSTPTTSSPIYTAPITVSTNKTVKAIGVKSGMTPSNISSATYYIGGQSTLAKFEPADGKTLIVVGQDRDEMDAYEALPDIPDPAGYMIYTGTVDAAGMTSPSDKGAGMQDLQHWINNKPHSICQIGIDMTDYDQHQDGQDEEVKVADGLRDANIRTMAQAIKASNKPVYVRIGYEPDGNHNHYFEPSEYVMAYRRVHNIFREEEVSNVAFVWNVIGIEPAWGWDIEAWYPGDAYVDWIGVSWFGWPSAGEEATAAQYRQNAADFANQKNKPLMLGECSGRAYYPMTNAANWDQYFQKVFDYIALNNVKMLSYINQDWNQQPIFSDPTIWGDTRIQQPGASYIYNKWKAEVSKPRYLNESANLYAAIGFDPSTPAEPVVPEPQYDIPTVFEAEGFYDYYNFVQAPIAAHSNNLLLAWGNWDYVYDNIPRGNSWASYKINASSTNNYKVTIRLSNGNAATTATIKLDGNTVATINIPQTSDWETFTTSTSSSFNISAGTHTLTIEQTGTGFNMDTIEVSQ</sequence>
<feature type="active site" description="Proton donor" evidence="5">
    <location>
        <position position="335"/>
    </location>
</feature>
<dbReference type="InterPro" id="IPR005084">
    <property type="entry name" value="CBM6"/>
</dbReference>
<evidence type="ECO:0000259" key="7">
    <source>
        <dbReference type="PROSITE" id="PS51175"/>
    </source>
</evidence>
<dbReference type="Gene3D" id="2.60.120.260">
    <property type="entry name" value="Galactose-binding domain-like"/>
    <property type="match status" value="1"/>
</dbReference>
<evidence type="ECO:0000259" key="8">
    <source>
        <dbReference type="PROSITE" id="PS51764"/>
    </source>
</evidence>
<keyword evidence="3 5" id="KW-0378">Hydrolase</keyword>
<proteinExistence type="inferred from homology"/>
<feature type="domain" description="CBM56" evidence="9">
    <location>
        <begin position="29"/>
        <end position="119"/>
    </location>
</feature>
<dbReference type="InterPro" id="IPR047569">
    <property type="entry name" value="CBM56"/>
</dbReference>
<dbReference type="GO" id="GO:0016985">
    <property type="term" value="F:mannan endo-1,4-beta-mannosidase activity"/>
    <property type="evidence" value="ECO:0007669"/>
    <property type="project" value="InterPro"/>
</dbReference>
<feature type="signal peptide" evidence="6">
    <location>
        <begin position="1"/>
        <end position="30"/>
    </location>
</feature>
<dbReference type="GO" id="GO:0030246">
    <property type="term" value="F:carbohydrate binding"/>
    <property type="evidence" value="ECO:0007669"/>
    <property type="project" value="UniProtKB-UniRule"/>
</dbReference>
<dbReference type="InterPro" id="IPR008979">
    <property type="entry name" value="Galactose-bd-like_sf"/>
</dbReference>
<dbReference type="PROSITE" id="PS51175">
    <property type="entry name" value="CBM6"/>
    <property type="match status" value="1"/>
</dbReference>
<evidence type="ECO:0000256" key="6">
    <source>
        <dbReference type="SAM" id="SignalP"/>
    </source>
</evidence>
<keyword evidence="2 6" id="KW-0732">Signal</keyword>
<evidence type="ECO:0000313" key="10">
    <source>
        <dbReference type="EMBL" id="QUI20973.1"/>
    </source>
</evidence>
<reference evidence="10" key="1">
    <citation type="submission" date="2020-07" db="EMBL/GenBank/DDBJ databases">
        <title>Vallitalea pronyensis genome.</title>
        <authorList>
            <person name="Postec A."/>
        </authorList>
    </citation>
    <scope>NUCLEOTIDE SEQUENCE</scope>
    <source>
        <strain evidence="10">FatNI3</strain>
    </source>
</reference>
<dbReference type="SUPFAM" id="SSF49785">
    <property type="entry name" value="Galactose-binding domain-like"/>
    <property type="match status" value="1"/>
</dbReference>
<dbReference type="InterPro" id="IPR000805">
    <property type="entry name" value="Glyco_hydro_26"/>
</dbReference>
<feature type="domain" description="GH26" evidence="8">
    <location>
        <begin position="204"/>
        <end position="491"/>
    </location>
</feature>
<evidence type="ECO:0000256" key="3">
    <source>
        <dbReference type="ARBA" id="ARBA00022801"/>
    </source>
</evidence>
<dbReference type="KEGG" id="vpy:HZI73_01085"/>
<dbReference type="EMBL" id="CP058649">
    <property type="protein sequence ID" value="QUI20973.1"/>
    <property type="molecule type" value="Genomic_DNA"/>
</dbReference>
<dbReference type="Gene3D" id="3.20.20.80">
    <property type="entry name" value="Glycosidases"/>
    <property type="match status" value="1"/>
</dbReference>
<dbReference type="GO" id="GO:0006080">
    <property type="term" value="P:substituted mannan metabolic process"/>
    <property type="evidence" value="ECO:0007669"/>
    <property type="project" value="InterPro"/>
</dbReference>
<keyword evidence="4 5" id="KW-0326">Glycosidase</keyword>
<dbReference type="InterPro" id="IPR017853">
    <property type="entry name" value="GH"/>
</dbReference>
<dbReference type="Pfam" id="PF03422">
    <property type="entry name" value="CBM_6"/>
    <property type="match status" value="1"/>
</dbReference>
<evidence type="ECO:0000256" key="1">
    <source>
        <dbReference type="ARBA" id="ARBA00007754"/>
    </source>
</evidence>
<evidence type="ECO:0000259" key="9">
    <source>
        <dbReference type="PROSITE" id="PS52005"/>
    </source>
</evidence>
<dbReference type="InterPro" id="IPR006584">
    <property type="entry name" value="Cellulose-bd_IV"/>
</dbReference>
<keyword evidence="11" id="KW-1185">Reference proteome</keyword>
<dbReference type="PANTHER" id="PTHR40079:SF4">
    <property type="entry name" value="GH26 DOMAIN-CONTAINING PROTEIN-RELATED"/>
    <property type="match status" value="1"/>
</dbReference>
<dbReference type="AlphaFoldDB" id="A0A8J8MGN0"/>
<dbReference type="Pfam" id="PF13290">
    <property type="entry name" value="CHB_HEX_C_1"/>
    <property type="match status" value="1"/>
</dbReference>
<evidence type="ECO:0000256" key="2">
    <source>
        <dbReference type="ARBA" id="ARBA00022729"/>
    </source>
</evidence>
<gene>
    <name evidence="10" type="ORF">HZI73_01085</name>
</gene>
<accession>A0A8J8MGN0</accession>
<feature type="domain" description="CBM6" evidence="7">
    <location>
        <begin position="547"/>
        <end position="677"/>
    </location>
</feature>
<dbReference type="InterPro" id="IPR022790">
    <property type="entry name" value="GH26_dom"/>
</dbReference>